<gene>
    <name evidence="12" type="ORF">GA_TR18772_c0_g1_i1_g.60353</name>
    <name evidence="13" type="ORF">LC_TR9384_c0_g1_i1_g.33419</name>
</gene>
<evidence type="ECO:0000256" key="7">
    <source>
        <dbReference type="ARBA" id="ARBA00023155"/>
    </source>
</evidence>
<name>A0A1J3GB08_NOCCA</name>
<dbReference type="FunFam" id="1.10.10.60:FF:000257">
    <property type="entry name" value="Zinc-finger homeodomain protein 2"/>
    <property type="match status" value="1"/>
</dbReference>
<dbReference type="GO" id="GO:0003700">
    <property type="term" value="F:DNA-binding transcription factor activity"/>
    <property type="evidence" value="ECO:0007669"/>
    <property type="project" value="TreeGrafter"/>
</dbReference>
<dbReference type="InterPro" id="IPR009057">
    <property type="entry name" value="Homeodomain-like_sf"/>
</dbReference>
<dbReference type="PANTHER" id="PTHR31948">
    <property type="entry name" value="ZINC-FINGER HOMEODOMAIN PROTEIN 2"/>
    <property type="match status" value="1"/>
</dbReference>
<comment type="subcellular location">
    <subcellularLocation>
        <location evidence="1">Nucleus</location>
    </subcellularLocation>
</comment>
<evidence type="ECO:0000256" key="6">
    <source>
        <dbReference type="ARBA" id="ARBA00023125"/>
    </source>
</evidence>
<keyword evidence="5" id="KW-0805">Transcription regulation</keyword>
<evidence type="ECO:0000256" key="4">
    <source>
        <dbReference type="ARBA" id="ARBA00022833"/>
    </source>
</evidence>
<dbReference type="GO" id="GO:0000976">
    <property type="term" value="F:transcription cis-regulatory region binding"/>
    <property type="evidence" value="ECO:0007669"/>
    <property type="project" value="TreeGrafter"/>
</dbReference>
<keyword evidence="6 13" id="KW-0238">DNA-binding</keyword>
<dbReference type="InterPro" id="IPR006455">
    <property type="entry name" value="Homeodomain_ZF_HD"/>
</dbReference>
<feature type="compositionally biased region" description="Basic and acidic residues" evidence="10">
    <location>
        <begin position="1"/>
        <end position="16"/>
    </location>
</feature>
<feature type="domain" description="ZF-HD dimerization-type" evidence="11">
    <location>
        <begin position="74"/>
        <end position="123"/>
    </location>
</feature>
<dbReference type="GO" id="GO:0050793">
    <property type="term" value="P:regulation of developmental process"/>
    <property type="evidence" value="ECO:0007669"/>
    <property type="project" value="TreeGrafter"/>
</dbReference>
<evidence type="ECO:0000256" key="2">
    <source>
        <dbReference type="ARBA" id="ARBA00022723"/>
    </source>
</evidence>
<feature type="region of interest" description="Disordered" evidence="10">
    <location>
        <begin position="201"/>
        <end position="229"/>
    </location>
</feature>
<dbReference type="Pfam" id="PF04770">
    <property type="entry name" value="ZF-HD_dimer"/>
    <property type="match status" value="1"/>
</dbReference>
<feature type="region of interest" description="Disordered" evidence="10">
    <location>
        <begin position="136"/>
        <end position="156"/>
    </location>
</feature>
<keyword evidence="7 13" id="KW-0371">Homeobox</keyword>
<evidence type="ECO:0000313" key="12">
    <source>
        <dbReference type="EMBL" id="JAU22165.1"/>
    </source>
</evidence>
<dbReference type="EMBL" id="GEVK01000864">
    <property type="protein sequence ID" value="JAU51968.1"/>
    <property type="molecule type" value="Transcribed_RNA"/>
</dbReference>
<evidence type="ECO:0000256" key="3">
    <source>
        <dbReference type="ARBA" id="ARBA00022771"/>
    </source>
</evidence>
<proteinExistence type="predicted"/>
<dbReference type="GO" id="GO:0008270">
    <property type="term" value="F:zinc ion binding"/>
    <property type="evidence" value="ECO:0007669"/>
    <property type="project" value="UniProtKB-KW"/>
</dbReference>
<dbReference type="SUPFAM" id="SSF46689">
    <property type="entry name" value="Homeodomain-like"/>
    <property type="match status" value="1"/>
</dbReference>
<dbReference type="EMBL" id="GEVI01010155">
    <property type="protein sequence ID" value="JAU22165.1"/>
    <property type="molecule type" value="Transcribed_RNA"/>
</dbReference>
<keyword evidence="9" id="KW-0539">Nucleus</keyword>
<keyword evidence="3 13" id="KW-0863">Zinc-finger</keyword>
<dbReference type="NCBIfam" id="TIGR01566">
    <property type="entry name" value="ZF_HD_prot_N"/>
    <property type="match status" value="1"/>
</dbReference>
<dbReference type="AlphaFoldDB" id="A0A1J3GB08"/>
<evidence type="ECO:0000256" key="1">
    <source>
        <dbReference type="ARBA" id="ARBA00004123"/>
    </source>
</evidence>
<evidence type="ECO:0000256" key="8">
    <source>
        <dbReference type="ARBA" id="ARBA00023163"/>
    </source>
</evidence>
<organism evidence="13">
    <name type="scientific">Noccaea caerulescens</name>
    <name type="common">Alpine penny-cress</name>
    <name type="synonym">Thlaspi caerulescens</name>
    <dbReference type="NCBI Taxonomy" id="107243"/>
    <lineage>
        <taxon>Eukaryota</taxon>
        <taxon>Viridiplantae</taxon>
        <taxon>Streptophyta</taxon>
        <taxon>Embryophyta</taxon>
        <taxon>Tracheophyta</taxon>
        <taxon>Spermatophyta</taxon>
        <taxon>Magnoliopsida</taxon>
        <taxon>eudicotyledons</taxon>
        <taxon>Gunneridae</taxon>
        <taxon>Pentapetalae</taxon>
        <taxon>rosids</taxon>
        <taxon>malvids</taxon>
        <taxon>Brassicales</taxon>
        <taxon>Brassicaceae</taxon>
        <taxon>Coluteocarpeae</taxon>
        <taxon>Noccaea</taxon>
    </lineage>
</organism>
<feature type="region of interest" description="Disordered" evidence="10">
    <location>
        <begin position="1"/>
        <end position="23"/>
    </location>
</feature>
<keyword evidence="2" id="KW-0479">Metal-binding</keyword>
<keyword evidence="4" id="KW-0862">Zinc</keyword>
<dbReference type="PANTHER" id="PTHR31948:SF60">
    <property type="entry name" value="ZINC-FINGER HOMEODOMAIN PROTEIN 5"/>
    <property type="match status" value="1"/>
</dbReference>
<accession>A0A1J3GB08</accession>
<dbReference type="GO" id="GO:0005634">
    <property type="term" value="C:nucleus"/>
    <property type="evidence" value="ECO:0007669"/>
    <property type="project" value="UniProtKB-SubCell"/>
</dbReference>
<evidence type="ECO:0000256" key="5">
    <source>
        <dbReference type="ARBA" id="ARBA00023015"/>
    </source>
</evidence>
<dbReference type="InterPro" id="IPR006456">
    <property type="entry name" value="ZF_HD_homeobox_Cys/His_dimer"/>
</dbReference>
<evidence type="ECO:0000313" key="13">
    <source>
        <dbReference type="EMBL" id="JAU51968.1"/>
    </source>
</evidence>
<evidence type="ECO:0000256" key="9">
    <source>
        <dbReference type="ARBA" id="ARBA00023242"/>
    </source>
</evidence>
<sequence length="312" mass="34015">MDMRSHEMIERRRDDNGNNGAGNINSIANEDNCNGNNNNNNSITRVSCNSQTLDHHHQSKSPPSFSAVKATIRYRECLKNHAANVGGSVHDGCGEFMPSGEEGTIEALRCAACDCHRNFHRKETDGVGSSDVIAHHHRHHHHHQYGGGGGRRPPPPNMMLNPLMLPPPPNYAPMHHHKYGMSPPGGGGGMVTPMSVAYGGGSGGGGAESSSEDLNLYGQSSGEHGGGTTAGQMAFSMSSKKRFRTKFTAEQKERMMEFADKLGWRMNKQDEEELKRFCGEIGVKRQVFKVWMHNNKNNAKKPSPTTATAATL</sequence>
<protein>
    <submittedName>
        <fullName evidence="13">Zinc-finger homeodomain protein 5</fullName>
    </submittedName>
</protein>
<dbReference type="Gene3D" id="1.10.10.60">
    <property type="entry name" value="Homeodomain-like"/>
    <property type="match status" value="1"/>
</dbReference>
<evidence type="ECO:0000259" key="11">
    <source>
        <dbReference type="PROSITE" id="PS51523"/>
    </source>
</evidence>
<dbReference type="PROSITE" id="PS51523">
    <property type="entry name" value="ZF_HD_DIMER"/>
    <property type="match status" value="1"/>
</dbReference>
<keyword evidence="8" id="KW-0804">Transcription</keyword>
<reference evidence="13" key="1">
    <citation type="submission" date="2016-07" db="EMBL/GenBank/DDBJ databases">
        <title>De novo transcriptome assembly of four accessions of the metal hyperaccumulator plant Noccaea caerulescens.</title>
        <authorList>
            <person name="Blande D."/>
            <person name="Halimaa P."/>
            <person name="Tervahauta A.I."/>
            <person name="Aarts M.G."/>
            <person name="Karenlampi S.O."/>
        </authorList>
    </citation>
    <scope>NUCLEOTIDE SEQUENCE</scope>
</reference>
<dbReference type="NCBIfam" id="TIGR01565">
    <property type="entry name" value="homeo_ZF_HD"/>
    <property type="match status" value="1"/>
</dbReference>
<evidence type="ECO:0000256" key="10">
    <source>
        <dbReference type="SAM" id="MobiDB-lite"/>
    </source>
</evidence>